<feature type="region of interest" description="Disordered" evidence="1">
    <location>
        <begin position="39"/>
        <end position="62"/>
    </location>
</feature>
<feature type="region of interest" description="Disordered" evidence="1">
    <location>
        <begin position="1"/>
        <end position="24"/>
    </location>
</feature>
<dbReference type="Proteomes" id="UP000007819">
    <property type="component" value="Unassembled WGS sequence"/>
</dbReference>
<organism evidence="2 3">
    <name type="scientific">Acyrthosiphon pisum</name>
    <name type="common">Pea aphid</name>
    <dbReference type="NCBI Taxonomy" id="7029"/>
    <lineage>
        <taxon>Eukaryota</taxon>
        <taxon>Metazoa</taxon>
        <taxon>Ecdysozoa</taxon>
        <taxon>Arthropoda</taxon>
        <taxon>Hexapoda</taxon>
        <taxon>Insecta</taxon>
        <taxon>Pterygota</taxon>
        <taxon>Neoptera</taxon>
        <taxon>Paraneoptera</taxon>
        <taxon>Hemiptera</taxon>
        <taxon>Sternorrhyncha</taxon>
        <taxon>Aphidomorpha</taxon>
        <taxon>Aphidoidea</taxon>
        <taxon>Aphididae</taxon>
        <taxon>Macrosiphini</taxon>
        <taxon>Acyrthosiphon</taxon>
    </lineage>
</organism>
<protein>
    <submittedName>
        <fullName evidence="2">Uncharacterized protein</fullName>
    </submittedName>
</protein>
<feature type="compositionally biased region" description="Polar residues" evidence="1">
    <location>
        <begin position="161"/>
        <end position="171"/>
    </location>
</feature>
<dbReference type="EnsemblMetazoa" id="XM_008191236.1">
    <property type="protein sequence ID" value="XP_008189458.1"/>
    <property type="gene ID" value="LOC103311575"/>
</dbReference>
<dbReference type="AlphaFoldDB" id="A0A8R2FDG3"/>
<dbReference type="RefSeq" id="XP_008189458.1">
    <property type="nucleotide sequence ID" value="XM_008191236.1"/>
</dbReference>
<feature type="region of interest" description="Disordered" evidence="1">
    <location>
        <begin position="103"/>
        <end position="146"/>
    </location>
</feature>
<evidence type="ECO:0000313" key="3">
    <source>
        <dbReference type="Proteomes" id="UP000007819"/>
    </source>
</evidence>
<proteinExistence type="predicted"/>
<accession>A0A8R2FDG3</accession>
<feature type="compositionally biased region" description="Low complexity" evidence="1">
    <location>
        <begin position="215"/>
        <end position="234"/>
    </location>
</feature>
<dbReference type="KEGG" id="api:103311575"/>
<dbReference type="GeneID" id="103311575"/>
<evidence type="ECO:0000313" key="2">
    <source>
        <dbReference type="EnsemblMetazoa" id="XP_008189458.1"/>
    </source>
</evidence>
<evidence type="ECO:0000256" key="1">
    <source>
        <dbReference type="SAM" id="MobiDB-lite"/>
    </source>
</evidence>
<sequence length="250" mass="26001">MSNISEVTFKSPEVDMTTPCTESNENSCEIASKRCDQFSSPALRPRHSSMPNTEVQMASAGDATDVELEFPSADNAADLRLESPSTGDAAAIMRLEFPSADNAADLGLESPSTGDAAAMGSESPSTGDAAAMRLESPSVASTQEPAMIASQPAACNDLRRQTVSAEPSSGPSEIIVANYASPTFRLYSALLNKAIVTPISTEVVTDPPFVSSPAEFSPTESSPFQSPPSESSPSVHLTSESSPLASSPLH</sequence>
<feature type="region of interest" description="Disordered" evidence="1">
    <location>
        <begin position="202"/>
        <end position="250"/>
    </location>
</feature>
<name>A0A8R2FDG3_ACYPI</name>
<reference evidence="3" key="1">
    <citation type="submission" date="2010-06" db="EMBL/GenBank/DDBJ databases">
        <authorList>
            <person name="Jiang H."/>
            <person name="Abraham K."/>
            <person name="Ali S."/>
            <person name="Alsbrooks S.L."/>
            <person name="Anim B.N."/>
            <person name="Anosike U.S."/>
            <person name="Attaway T."/>
            <person name="Bandaranaike D.P."/>
            <person name="Battles P.K."/>
            <person name="Bell S.N."/>
            <person name="Bell A.V."/>
            <person name="Beltran B."/>
            <person name="Bickham C."/>
            <person name="Bustamante Y."/>
            <person name="Caleb T."/>
            <person name="Canada A."/>
            <person name="Cardenas V."/>
            <person name="Carter K."/>
            <person name="Chacko J."/>
            <person name="Chandrabose M.N."/>
            <person name="Chavez D."/>
            <person name="Chavez A."/>
            <person name="Chen L."/>
            <person name="Chu H.-S."/>
            <person name="Claassen K.J."/>
            <person name="Cockrell R."/>
            <person name="Collins M."/>
            <person name="Cooper J.A."/>
            <person name="Cree A."/>
            <person name="Curry S.M."/>
            <person name="Da Y."/>
            <person name="Dao M.D."/>
            <person name="Das B."/>
            <person name="Davila M.-L."/>
            <person name="Davy-Carroll L."/>
            <person name="Denson S."/>
            <person name="Dinh H."/>
            <person name="Ebong V.E."/>
            <person name="Edwards J.R."/>
            <person name="Egan A."/>
            <person name="El-Daye J."/>
            <person name="Escobedo L."/>
            <person name="Fernandez S."/>
            <person name="Fernando P.R."/>
            <person name="Flagg N."/>
            <person name="Forbes L.D."/>
            <person name="Fowler R.G."/>
            <person name="Fu Q."/>
            <person name="Gabisi R.A."/>
            <person name="Ganer J."/>
            <person name="Garbino Pronczuk A."/>
            <person name="Garcia R.M."/>
            <person name="Garner T."/>
            <person name="Garrett T.E."/>
            <person name="Gonzalez D.A."/>
            <person name="Hamid H."/>
            <person name="Hawkins E.S."/>
            <person name="Hirani K."/>
            <person name="Hogues M.E."/>
            <person name="Hollins B."/>
            <person name="Hsiao C.-H."/>
            <person name="Jabil R."/>
            <person name="James M.L."/>
            <person name="Jhangiani S.N."/>
            <person name="Johnson B."/>
            <person name="Johnson Q."/>
            <person name="Joshi V."/>
            <person name="Kalu J.B."/>
            <person name="Kam C."/>
            <person name="Kashfia A."/>
            <person name="Keebler J."/>
            <person name="Kisamo H."/>
            <person name="Kovar C.L."/>
            <person name="Lago L.A."/>
            <person name="Lai C.-Y."/>
            <person name="Laidlaw J."/>
            <person name="Lara F."/>
            <person name="Le T.-K."/>
            <person name="Lee S.L."/>
            <person name="Legall F.H."/>
            <person name="Lemon S.J."/>
            <person name="Lewis L.R."/>
            <person name="Li B."/>
            <person name="Liu Y."/>
            <person name="Liu Y.-S."/>
            <person name="Lopez J."/>
            <person name="Lozado R.J."/>
            <person name="Lu J."/>
            <person name="Madu R.C."/>
            <person name="Maheshwari M."/>
            <person name="Maheshwari R."/>
            <person name="Malloy K."/>
            <person name="Martinez E."/>
            <person name="Mathew T."/>
            <person name="Mercado I.C."/>
            <person name="Mercado C."/>
            <person name="Meyer B."/>
            <person name="Montgomery K."/>
            <person name="Morgan M.B."/>
            <person name="Munidasa M."/>
            <person name="Nazareth L.V."/>
            <person name="Nelson J."/>
            <person name="Ng B.M."/>
            <person name="Nguyen N.B."/>
            <person name="Nguyen P.Q."/>
            <person name="Nguyen T."/>
            <person name="Obregon M."/>
            <person name="Okwuonu G.O."/>
            <person name="Onwere C.G."/>
            <person name="Orozco G."/>
            <person name="Parra A."/>
            <person name="Patel S."/>
            <person name="Patil S."/>
            <person name="Perez A."/>
            <person name="Perez Y."/>
            <person name="Pham C."/>
            <person name="Primus E.L."/>
            <person name="Pu L.-L."/>
            <person name="Puazo M."/>
            <person name="Qin X."/>
            <person name="Quiroz J.B."/>
            <person name="Reese J."/>
            <person name="Richards S."/>
            <person name="Rives C.M."/>
            <person name="Robberts R."/>
            <person name="Ruiz S.J."/>
            <person name="Ruiz M.J."/>
            <person name="Santibanez J."/>
            <person name="Schneider B.W."/>
            <person name="Sisson I."/>
            <person name="Smith M."/>
            <person name="Sodergren E."/>
            <person name="Song X.-Z."/>
            <person name="Song B.B."/>
            <person name="Summersgill H."/>
            <person name="Thelus R."/>
            <person name="Thornton R.D."/>
            <person name="Trejos Z.Y."/>
            <person name="Usmani K."/>
            <person name="Vattathil S."/>
            <person name="Villasana D."/>
            <person name="Walker D.L."/>
            <person name="Wang S."/>
            <person name="Wang K."/>
            <person name="White C.S."/>
            <person name="Williams A.C."/>
            <person name="Williamson J."/>
            <person name="Wilson K."/>
            <person name="Woghiren I.O."/>
            <person name="Woodworth J.R."/>
            <person name="Worley K.C."/>
            <person name="Wright R.A."/>
            <person name="Wu W."/>
            <person name="Young L."/>
            <person name="Zhang L."/>
            <person name="Zhang J."/>
            <person name="Zhu Y."/>
            <person name="Muzny D.M."/>
            <person name="Weinstock G."/>
            <person name="Gibbs R.A."/>
        </authorList>
    </citation>
    <scope>NUCLEOTIDE SEQUENCE [LARGE SCALE GENOMIC DNA]</scope>
    <source>
        <strain evidence="3">LSR1</strain>
    </source>
</reference>
<feature type="compositionally biased region" description="Polar residues" evidence="1">
    <location>
        <begin position="235"/>
        <end position="250"/>
    </location>
</feature>
<keyword evidence="3" id="KW-1185">Reference proteome</keyword>
<feature type="region of interest" description="Disordered" evidence="1">
    <location>
        <begin position="153"/>
        <end position="172"/>
    </location>
</feature>
<reference evidence="2" key="2">
    <citation type="submission" date="2022-06" db="UniProtKB">
        <authorList>
            <consortium name="EnsemblMetazoa"/>
        </authorList>
    </citation>
    <scope>IDENTIFICATION</scope>
</reference>